<dbReference type="InterPro" id="IPR055493">
    <property type="entry name" value="DUF7065"/>
</dbReference>
<evidence type="ECO:0000259" key="2">
    <source>
        <dbReference type="Pfam" id="PF23213"/>
    </source>
</evidence>
<organism evidence="3 4">
    <name type="scientific">Spongiibacter thalassae</name>
    <dbReference type="NCBI Taxonomy" id="2721624"/>
    <lineage>
        <taxon>Bacteria</taxon>
        <taxon>Pseudomonadati</taxon>
        <taxon>Pseudomonadota</taxon>
        <taxon>Gammaproteobacteria</taxon>
        <taxon>Cellvibrionales</taxon>
        <taxon>Spongiibacteraceae</taxon>
        <taxon>Spongiibacter</taxon>
    </lineage>
</organism>
<dbReference type="Proteomes" id="UP000765845">
    <property type="component" value="Unassembled WGS sequence"/>
</dbReference>
<name>A0ABX1GIF5_9GAMM</name>
<protein>
    <recommendedName>
        <fullName evidence="5">Hydroxyneurosporene synthase (CrtC)</fullName>
    </recommendedName>
</protein>
<dbReference type="Pfam" id="PF23212">
    <property type="entry name" value="DUF7064"/>
    <property type="match status" value="1"/>
</dbReference>
<feature type="domain" description="DUF7065" evidence="2">
    <location>
        <begin position="24"/>
        <end position="181"/>
    </location>
</feature>
<evidence type="ECO:0008006" key="5">
    <source>
        <dbReference type="Google" id="ProtNLM"/>
    </source>
</evidence>
<dbReference type="RefSeq" id="WP_168451246.1">
    <property type="nucleotide sequence ID" value="NZ_JAAWWK010000005.1"/>
</dbReference>
<dbReference type="EMBL" id="JAAWWK010000005">
    <property type="protein sequence ID" value="NKI18735.1"/>
    <property type="molecule type" value="Genomic_DNA"/>
</dbReference>
<feature type="domain" description="DUF7064" evidence="1">
    <location>
        <begin position="183"/>
        <end position="298"/>
    </location>
</feature>
<accession>A0ABX1GIF5</accession>
<evidence type="ECO:0000313" key="3">
    <source>
        <dbReference type="EMBL" id="NKI18735.1"/>
    </source>
</evidence>
<keyword evidence="4" id="KW-1185">Reference proteome</keyword>
<comment type="caution">
    <text evidence="3">The sequence shown here is derived from an EMBL/GenBank/DDBJ whole genome shotgun (WGS) entry which is preliminary data.</text>
</comment>
<gene>
    <name evidence="3" type="ORF">HCU74_15080</name>
</gene>
<proteinExistence type="predicted"/>
<dbReference type="Pfam" id="PF23213">
    <property type="entry name" value="DUF7065"/>
    <property type="match status" value="1"/>
</dbReference>
<evidence type="ECO:0000259" key="1">
    <source>
        <dbReference type="Pfam" id="PF23212"/>
    </source>
</evidence>
<reference evidence="3 4" key="1">
    <citation type="submission" date="2020-04" db="EMBL/GenBank/DDBJ databases">
        <authorList>
            <person name="Yoon J."/>
        </authorList>
    </citation>
    <scope>NUCLEOTIDE SEQUENCE [LARGE SCALE GENOMIC DNA]</scope>
    <source>
        <strain evidence="3 4">KMU-166</strain>
    </source>
</reference>
<evidence type="ECO:0000313" key="4">
    <source>
        <dbReference type="Proteomes" id="UP000765845"/>
    </source>
</evidence>
<dbReference type="InterPro" id="IPR055492">
    <property type="entry name" value="DUF7064"/>
</dbReference>
<sequence>MPDLTTEYMTENIEKLISNPDIYKWNQSYYFNFYDRHKKTGGFFRIGILENVGEVNCFAIFFRDGKPLFTRLNMNLPYTTQRLDPGITVAGITMKATRPQQTATVKVETEDFYAELEWDLIHPMGDSIALSKSGENDAIAKELTYVHPEGFCNVKGQIRLRSNETIDINDKGFRDLSVGPRNWTGLIHYRLAWPIFDNGVGCVAVHGITTQGDSYQKILHDGESWLTLDKIEEVITYEDDDIGFKQVHWKVWDEKGRLWDFTGKPLFRWMFPYDSFMFVEQMMEYTLADGTKGYGMAEGGFSFPWQGNGN</sequence>